<dbReference type="InParanoid" id="W4K429"/>
<dbReference type="Proteomes" id="UP000030671">
    <property type="component" value="Unassembled WGS sequence"/>
</dbReference>
<dbReference type="RefSeq" id="XP_009548623.1">
    <property type="nucleotide sequence ID" value="XM_009550328.1"/>
</dbReference>
<proteinExistence type="predicted"/>
<keyword evidence="2" id="KW-1185">Reference proteome</keyword>
<dbReference type="GeneID" id="20670909"/>
<protein>
    <submittedName>
        <fullName evidence="1">Uncharacterized protein</fullName>
    </submittedName>
</protein>
<dbReference type="AlphaFoldDB" id="W4K429"/>
<dbReference type="EMBL" id="KI925460">
    <property type="protein sequence ID" value="ETW80100.1"/>
    <property type="molecule type" value="Genomic_DNA"/>
</dbReference>
<name>W4K429_HETIT</name>
<dbReference type="HOGENOM" id="CLU_078575_1_2_1"/>
<dbReference type="KEGG" id="hir:HETIRDRAFT_322796"/>
<accession>W4K429</accession>
<organism evidence="1 2">
    <name type="scientific">Heterobasidion irregulare (strain TC 32-1)</name>
    <dbReference type="NCBI Taxonomy" id="747525"/>
    <lineage>
        <taxon>Eukaryota</taxon>
        <taxon>Fungi</taxon>
        <taxon>Dikarya</taxon>
        <taxon>Basidiomycota</taxon>
        <taxon>Agaricomycotina</taxon>
        <taxon>Agaricomycetes</taxon>
        <taxon>Russulales</taxon>
        <taxon>Bondarzewiaceae</taxon>
        <taxon>Heterobasidion</taxon>
        <taxon>Heterobasidion annosum species complex</taxon>
    </lineage>
</organism>
<dbReference type="eggNOG" id="ENOG502SUDH">
    <property type="taxonomic scope" value="Eukaryota"/>
</dbReference>
<evidence type="ECO:0000313" key="2">
    <source>
        <dbReference type="Proteomes" id="UP000030671"/>
    </source>
</evidence>
<evidence type="ECO:0000313" key="1">
    <source>
        <dbReference type="EMBL" id="ETW80100.1"/>
    </source>
</evidence>
<sequence>MSAVPISTDTLPSNVPRLDPKGTNWVIFSICFKDAITAKKKWGHFDSTAPHPSFIVAVGAALSKKQLATIQTWDDNEASAKYLLSQRLPDSTVICTNKIAMVAARWASIVTDYTAKSAFAQTAVRKEFLGLCVPHSGNVDWSLCGLRGSVEGATCSEHYGAVSGFTEVSYLTFVILLVPELLSSVIYLRSHVRASSDLRITCARLR</sequence>
<reference evidence="1 2" key="1">
    <citation type="journal article" date="2012" name="New Phytol.">
        <title>Insight into trade-off between wood decay and parasitism from the genome of a fungal forest pathogen.</title>
        <authorList>
            <person name="Olson A."/>
            <person name="Aerts A."/>
            <person name="Asiegbu F."/>
            <person name="Belbahri L."/>
            <person name="Bouzid O."/>
            <person name="Broberg A."/>
            <person name="Canback B."/>
            <person name="Coutinho P.M."/>
            <person name="Cullen D."/>
            <person name="Dalman K."/>
            <person name="Deflorio G."/>
            <person name="van Diepen L.T."/>
            <person name="Dunand C."/>
            <person name="Duplessis S."/>
            <person name="Durling M."/>
            <person name="Gonthier P."/>
            <person name="Grimwood J."/>
            <person name="Fossdal C.G."/>
            <person name="Hansson D."/>
            <person name="Henrissat B."/>
            <person name="Hietala A."/>
            <person name="Himmelstrand K."/>
            <person name="Hoffmeister D."/>
            <person name="Hogberg N."/>
            <person name="James T.Y."/>
            <person name="Karlsson M."/>
            <person name="Kohler A."/>
            <person name="Kues U."/>
            <person name="Lee Y.H."/>
            <person name="Lin Y.C."/>
            <person name="Lind M."/>
            <person name="Lindquist E."/>
            <person name="Lombard V."/>
            <person name="Lucas S."/>
            <person name="Lunden K."/>
            <person name="Morin E."/>
            <person name="Murat C."/>
            <person name="Park J."/>
            <person name="Raffaello T."/>
            <person name="Rouze P."/>
            <person name="Salamov A."/>
            <person name="Schmutz J."/>
            <person name="Solheim H."/>
            <person name="Stahlberg J."/>
            <person name="Velez H."/>
            <person name="de Vries R.P."/>
            <person name="Wiebenga A."/>
            <person name="Woodward S."/>
            <person name="Yakovlev I."/>
            <person name="Garbelotto M."/>
            <person name="Martin F."/>
            <person name="Grigoriev I.V."/>
            <person name="Stenlid J."/>
        </authorList>
    </citation>
    <scope>NUCLEOTIDE SEQUENCE [LARGE SCALE GENOMIC DNA]</scope>
    <source>
        <strain evidence="1 2">TC 32-1</strain>
    </source>
</reference>
<dbReference type="OrthoDB" id="3263038at2759"/>
<gene>
    <name evidence="1" type="ORF">HETIRDRAFT_322796</name>
</gene>